<evidence type="ECO:0000313" key="2">
    <source>
        <dbReference type="Proteomes" id="UP000284250"/>
    </source>
</evidence>
<reference evidence="1 2" key="1">
    <citation type="submission" date="2019-01" db="EMBL/GenBank/DDBJ databases">
        <title>Hymenobacter humicola sp. nov., isolated from soils in Antarctica.</title>
        <authorList>
            <person name="Sedlacek I."/>
            <person name="Holochova P."/>
            <person name="Kralova S."/>
            <person name="Pantucek R."/>
            <person name="Stankova E."/>
            <person name="Vrbovska V."/>
            <person name="Kristofova L."/>
            <person name="Svec P."/>
            <person name="Busse H.-J."/>
        </authorList>
    </citation>
    <scope>NUCLEOTIDE SEQUENCE [LARGE SCALE GENOMIC DNA]</scope>
    <source>
        <strain evidence="1 2">CCM 8852</strain>
    </source>
</reference>
<accession>A0A418QLP6</accession>
<protein>
    <submittedName>
        <fullName evidence="1">Uncharacterized protein</fullName>
    </submittedName>
</protein>
<name>A0A418QLP6_9BACT</name>
<dbReference type="AlphaFoldDB" id="A0A418QLP6"/>
<organism evidence="1 2">
    <name type="scientific">Hymenobacter rubripertinctus</name>
    <dbReference type="NCBI Taxonomy" id="2029981"/>
    <lineage>
        <taxon>Bacteria</taxon>
        <taxon>Pseudomonadati</taxon>
        <taxon>Bacteroidota</taxon>
        <taxon>Cytophagia</taxon>
        <taxon>Cytophagales</taxon>
        <taxon>Hymenobacteraceae</taxon>
        <taxon>Hymenobacter</taxon>
    </lineage>
</organism>
<comment type="caution">
    <text evidence="1">The sequence shown here is derived from an EMBL/GenBank/DDBJ whole genome shotgun (WGS) entry which is preliminary data.</text>
</comment>
<gene>
    <name evidence="1" type="ORF">D0T11_19630</name>
</gene>
<dbReference type="EMBL" id="QYCN01000045">
    <property type="protein sequence ID" value="RIY06052.1"/>
    <property type="molecule type" value="Genomic_DNA"/>
</dbReference>
<keyword evidence="2" id="KW-1185">Reference proteome</keyword>
<proteinExistence type="predicted"/>
<dbReference type="Proteomes" id="UP000284250">
    <property type="component" value="Unassembled WGS sequence"/>
</dbReference>
<sequence length="156" mass="16243">MLLAGLGAGSVLGVSCQKSEQAVPAANLAQMEGFNAKAGAAITLSNAQKWVQSYRTSPAVSKGGSLAYYLGNQAFKLVQDQPGCVGIRFYNAIDANGDQTIVYVGVDKNGRDMIPRKDEAGNPVYASGVVGDSAERCPPMCDDTTPLLDLTSVPAQ</sequence>
<evidence type="ECO:0000313" key="1">
    <source>
        <dbReference type="EMBL" id="RIY06052.1"/>
    </source>
</evidence>